<organism evidence="1 2">
    <name type="scientific">Dyadobacter psychrophilus</name>
    <dbReference type="NCBI Taxonomy" id="651661"/>
    <lineage>
        <taxon>Bacteria</taxon>
        <taxon>Pseudomonadati</taxon>
        <taxon>Bacteroidota</taxon>
        <taxon>Cytophagia</taxon>
        <taxon>Cytophagales</taxon>
        <taxon>Spirosomataceae</taxon>
        <taxon>Dyadobacter</taxon>
    </lineage>
</organism>
<dbReference type="EMBL" id="FUZA01000001">
    <property type="protein sequence ID" value="SKB52420.1"/>
    <property type="molecule type" value="Genomic_DNA"/>
</dbReference>
<evidence type="ECO:0008006" key="3">
    <source>
        <dbReference type="Google" id="ProtNLM"/>
    </source>
</evidence>
<name>A0A1T5BZU7_9BACT</name>
<gene>
    <name evidence="1" type="ORF">SAMN05660293_00741</name>
</gene>
<dbReference type="SUPFAM" id="SSF56935">
    <property type="entry name" value="Porins"/>
    <property type="match status" value="1"/>
</dbReference>
<dbReference type="Gene3D" id="2.40.160.60">
    <property type="entry name" value="Outer membrane protein transport protein (OMPP1/FadL/TodX)"/>
    <property type="match status" value="1"/>
</dbReference>
<dbReference type="Proteomes" id="UP000190897">
    <property type="component" value="Unassembled WGS sequence"/>
</dbReference>
<reference evidence="2" key="1">
    <citation type="submission" date="2017-02" db="EMBL/GenBank/DDBJ databases">
        <authorList>
            <person name="Varghese N."/>
            <person name="Submissions S."/>
        </authorList>
    </citation>
    <scope>NUCLEOTIDE SEQUENCE [LARGE SCALE GENOMIC DNA]</scope>
    <source>
        <strain evidence="2">DSM 22270</strain>
    </source>
</reference>
<dbReference type="RefSeq" id="WP_229208268.1">
    <property type="nucleotide sequence ID" value="NZ_FUZA01000001.1"/>
</dbReference>
<protein>
    <recommendedName>
        <fullName evidence="3">Long-chain fatty acid transport protein</fullName>
    </recommendedName>
</protein>
<evidence type="ECO:0000313" key="2">
    <source>
        <dbReference type="Proteomes" id="UP000190897"/>
    </source>
</evidence>
<accession>A0A1T5BZU7</accession>
<sequence length="439" mass="48321">MSRYSRFRILTFAIALIWNCTYLNTALKAQGLGNSPYSSLGMGEFYGDAYSDNTGMGQSGVSTSTGFQINNLNPALWVRNRFTTLDIGLIGQYKDVVSGSKKQTNAGGNLAYVSLAFPISPRWVLGVSLKPYTFVDYSNESVREVTGTQFVGIYNTTGKGGINKASVTTSYQVTKYLSLGLESSYFFGNVRKATEVSLIDKFTYDNGLDFSDEPVVSLNDRTTYNDIAFRAGAALRIPIKKENKLNLNLGASYSFGTTINADRTTTFEVTSNAINIINPDTLDNAVGGGLKTPNQLQVGGSLEWPFKLILSADFSYQQWSKYRSFANSNDGLNDVGRINVGAEYLPRFTSLNYFDLVRYRVGFSYGKTPYSIGNKDVNDTNVSLGFTFPMGRGYQNFLSVALVGGQRGSTGGGMIRERYGRVVLGVTLLERWFVKQKID</sequence>
<dbReference type="AlphaFoldDB" id="A0A1T5BZU7"/>
<keyword evidence="2" id="KW-1185">Reference proteome</keyword>
<proteinExistence type="predicted"/>
<evidence type="ECO:0000313" key="1">
    <source>
        <dbReference type="EMBL" id="SKB52420.1"/>
    </source>
</evidence>
<dbReference type="STRING" id="651661.SAMN05660293_00741"/>